<dbReference type="Proteomes" id="UP000694402">
    <property type="component" value="Unassembled WGS sequence"/>
</dbReference>
<proteinExistence type="predicted"/>
<dbReference type="GO" id="GO:0015629">
    <property type="term" value="C:actin cytoskeleton"/>
    <property type="evidence" value="ECO:0007669"/>
    <property type="project" value="InterPro"/>
</dbReference>
<accession>A0A8C8JR60</accession>
<reference evidence="2" key="1">
    <citation type="journal article" date="2018" name="PLoS ONE">
        <title>Chinook salmon (Oncorhynchus tshawytscha) genome and transcriptome.</title>
        <authorList>
            <person name="Christensen K.A."/>
            <person name="Leong J.S."/>
            <person name="Sakhrani D."/>
            <person name="Biagi C.A."/>
            <person name="Minkley D.R."/>
            <person name="Withler R.E."/>
            <person name="Rondeau E.B."/>
            <person name="Koop B.F."/>
            <person name="Devlin R.H."/>
        </authorList>
    </citation>
    <scope>NUCLEOTIDE SEQUENCE [LARGE SCALE GENOMIC DNA]</scope>
</reference>
<dbReference type="PANTHER" id="PTHR15435:SF2">
    <property type="entry name" value="KICSTOR COMPLEX PROTEIN KAPTIN"/>
    <property type="match status" value="1"/>
</dbReference>
<name>A0A8C8JR60_ONCTS</name>
<organism evidence="1 2">
    <name type="scientific">Oncorhynchus tshawytscha</name>
    <name type="common">Chinook salmon</name>
    <name type="synonym">Salmo tshawytscha</name>
    <dbReference type="NCBI Taxonomy" id="74940"/>
    <lineage>
        <taxon>Eukaryota</taxon>
        <taxon>Metazoa</taxon>
        <taxon>Chordata</taxon>
        <taxon>Craniata</taxon>
        <taxon>Vertebrata</taxon>
        <taxon>Euteleostomi</taxon>
        <taxon>Actinopterygii</taxon>
        <taxon>Neopterygii</taxon>
        <taxon>Teleostei</taxon>
        <taxon>Protacanthopterygii</taxon>
        <taxon>Salmoniformes</taxon>
        <taxon>Salmonidae</taxon>
        <taxon>Salmoninae</taxon>
        <taxon>Oncorhynchus</taxon>
    </lineage>
</organism>
<dbReference type="GO" id="GO:1904262">
    <property type="term" value="P:negative regulation of TORC1 signaling"/>
    <property type="evidence" value="ECO:0007669"/>
    <property type="project" value="TreeGrafter"/>
</dbReference>
<dbReference type="GeneTree" id="ENSGT01000000216722"/>
<reference evidence="1" key="2">
    <citation type="submission" date="2025-08" db="UniProtKB">
        <authorList>
            <consortium name="Ensembl"/>
        </authorList>
    </citation>
    <scope>IDENTIFICATION</scope>
</reference>
<dbReference type="GO" id="GO:0030027">
    <property type="term" value="C:lamellipodium"/>
    <property type="evidence" value="ECO:0007669"/>
    <property type="project" value="TreeGrafter"/>
</dbReference>
<dbReference type="Ensembl" id="ENSOTST00005170331.1">
    <property type="protein sequence ID" value="ENSOTSP00005129648.1"/>
    <property type="gene ID" value="ENSOTSG00005060376.1"/>
</dbReference>
<dbReference type="GO" id="GO:0140007">
    <property type="term" value="C:KICSTOR complex"/>
    <property type="evidence" value="ECO:0007669"/>
    <property type="project" value="TreeGrafter"/>
</dbReference>
<reference evidence="1" key="3">
    <citation type="submission" date="2025-09" db="UniProtKB">
        <authorList>
            <consortium name="Ensembl"/>
        </authorList>
    </citation>
    <scope>IDENTIFICATION</scope>
</reference>
<dbReference type="GO" id="GO:0051015">
    <property type="term" value="F:actin filament binding"/>
    <property type="evidence" value="ECO:0007669"/>
    <property type="project" value="TreeGrafter"/>
</dbReference>
<sequence length="137" mass="15660">MLVMGSCEVALGKEVCPFAEDSFSRFFCPRVTHVRTLLAGEQELTLLTATLKGKVVCFMYQYLQQKIRPVAKEIVSTDAINKSPPNRGLVDSGDKATLFLNIYCDYKPWSEFNLEFIAHNCLNLELQFTPFQLYHKE</sequence>
<dbReference type="InterPro" id="IPR029982">
    <property type="entry name" value="Kptn"/>
</dbReference>
<protein>
    <submittedName>
        <fullName evidence="1">Uncharacterized protein</fullName>
    </submittedName>
</protein>
<evidence type="ECO:0000313" key="1">
    <source>
        <dbReference type="Ensembl" id="ENSOTSP00005129648.1"/>
    </source>
</evidence>
<dbReference type="AlphaFoldDB" id="A0A8C8JR60"/>
<dbReference type="GO" id="GO:0034198">
    <property type="term" value="P:cellular response to amino acid starvation"/>
    <property type="evidence" value="ECO:0007669"/>
    <property type="project" value="TreeGrafter"/>
</dbReference>
<evidence type="ECO:0000313" key="2">
    <source>
        <dbReference type="Proteomes" id="UP000694402"/>
    </source>
</evidence>
<dbReference type="PANTHER" id="PTHR15435">
    <property type="entry name" value="KICSTOR COMPLEX PROTEIN KAPTIN"/>
    <property type="match status" value="1"/>
</dbReference>
<dbReference type="GO" id="GO:0007015">
    <property type="term" value="P:actin filament organization"/>
    <property type="evidence" value="ECO:0007669"/>
    <property type="project" value="InterPro"/>
</dbReference>
<keyword evidence="2" id="KW-1185">Reference proteome</keyword>